<organism evidence="1 2">
    <name type="scientific">Chryseolinea serpens</name>
    <dbReference type="NCBI Taxonomy" id="947013"/>
    <lineage>
        <taxon>Bacteria</taxon>
        <taxon>Pseudomonadati</taxon>
        <taxon>Bacteroidota</taxon>
        <taxon>Cytophagia</taxon>
        <taxon>Cytophagales</taxon>
        <taxon>Fulvivirgaceae</taxon>
        <taxon>Chryseolinea</taxon>
    </lineage>
</organism>
<name>A0A1M5TDU1_9BACT</name>
<dbReference type="Pfam" id="PF20217">
    <property type="entry name" value="DUF6577"/>
    <property type="match status" value="1"/>
</dbReference>
<dbReference type="InterPro" id="IPR046484">
    <property type="entry name" value="DUF6577"/>
</dbReference>
<protein>
    <submittedName>
        <fullName evidence="1">Uncharacterized protein</fullName>
    </submittedName>
</protein>
<dbReference type="OrthoDB" id="594275at2"/>
<reference evidence="1 2" key="1">
    <citation type="submission" date="2016-11" db="EMBL/GenBank/DDBJ databases">
        <authorList>
            <person name="Jaros S."/>
            <person name="Januszkiewicz K."/>
            <person name="Wedrychowicz H."/>
        </authorList>
    </citation>
    <scope>NUCLEOTIDE SEQUENCE [LARGE SCALE GENOMIC DNA]</scope>
    <source>
        <strain evidence="1 2">DSM 24574</strain>
    </source>
</reference>
<gene>
    <name evidence="1" type="ORF">SAMN04488109_4014</name>
</gene>
<sequence>MADKLHIERLKERFKGKSTISSENLAIFYKESEPNVKETTINWRIYELVRMGILERISRGQFRIGQMKPYAPEPSRQLSKLYKDLSTHFPYIQLCIWETGWLNDLGQHLSNRSWLILETEKDACEPVFHKLQDNNKAVFLEPTLEMMERYVSIESNPIIVKAMVSEGPFQNSKGVNIPMLEKILVDLVCDTDIFYAYQGRELEYIWENAFSRYTVLQDKLLRYASRRRRKREISEYIKKLYNPAAI</sequence>
<dbReference type="EMBL" id="FQWQ01000003">
    <property type="protein sequence ID" value="SHH48902.1"/>
    <property type="molecule type" value="Genomic_DNA"/>
</dbReference>
<proteinExistence type="predicted"/>
<accession>A0A1M5TDU1</accession>
<dbReference type="AlphaFoldDB" id="A0A1M5TDU1"/>
<dbReference type="Proteomes" id="UP000184212">
    <property type="component" value="Unassembled WGS sequence"/>
</dbReference>
<keyword evidence="2" id="KW-1185">Reference proteome</keyword>
<evidence type="ECO:0000313" key="1">
    <source>
        <dbReference type="EMBL" id="SHH48902.1"/>
    </source>
</evidence>
<dbReference type="STRING" id="947013.SAMN04488109_4014"/>
<dbReference type="RefSeq" id="WP_084138268.1">
    <property type="nucleotide sequence ID" value="NZ_FQWQ01000003.1"/>
</dbReference>
<evidence type="ECO:0000313" key="2">
    <source>
        <dbReference type="Proteomes" id="UP000184212"/>
    </source>
</evidence>